<evidence type="ECO:0000313" key="1">
    <source>
        <dbReference type="EMBL" id="KAH9476397.1"/>
    </source>
</evidence>
<dbReference type="Proteomes" id="UP000664032">
    <property type="component" value="Unassembled WGS sequence"/>
</dbReference>
<protein>
    <submittedName>
        <fullName evidence="1">Uncharacterized protein</fullName>
    </submittedName>
</protein>
<dbReference type="EMBL" id="JAFIQS020000011">
    <property type="protein sequence ID" value="KAH9476397.1"/>
    <property type="molecule type" value="Genomic_DNA"/>
</dbReference>
<gene>
    <name evidence="1" type="ORF">JR316_0011972</name>
</gene>
<feature type="non-terminal residue" evidence="1">
    <location>
        <position position="115"/>
    </location>
</feature>
<sequence length="115" mass="12985">MAIGCAVTSSVDLWFLMTSIPKVQVVNVPGGTYCVPMEGQFRTFARFWAPPLAFETLLCAMAVYKAYRESESLPEATLRIRGQSLLRIMVRDSVMYFICIAAAYSICILWWLYAP</sequence>
<accession>A0ACB8GLX4</accession>
<evidence type="ECO:0000313" key="2">
    <source>
        <dbReference type="Proteomes" id="UP000664032"/>
    </source>
</evidence>
<proteinExistence type="predicted"/>
<reference evidence="1" key="1">
    <citation type="submission" date="2021-10" db="EMBL/GenBank/DDBJ databases">
        <title>Psilocybe cubensis genome.</title>
        <authorList>
            <person name="Mckernan K.J."/>
            <person name="Crawford S."/>
            <person name="Trippe A."/>
            <person name="Kane L.T."/>
            <person name="Mclaughlin S."/>
        </authorList>
    </citation>
    <scope>NUCLEOTIDE SEQUENCE</scope>
    <source>
        <strain evidence="1">MGC-MH-2018</strain>
    </source>
</reference>
<name>A0ACB8GLX4_PSICU</name>
<keyword evidence="2" id="KW-1185">Reference proteome</keyword>
<organism evidence="1 2">
    <name type="scientific">Psilocybe cubensis</name>
    <name type="common">Psychedelic mushroom</name>
    <name type="synonym">Stropharia cubensis</name>
    <dbReference type="NCBI Taxonomy" id="181762"/>
    <lineage>
        <taxon>Eukaryota</taxon>
        <taxon>Fungi</taxon>
        <taxon>Dikarya</taxon>
        <taxon>Basidiomycota</taxon>
        <taxon>Agaricomycotina</taxon>
        <taxon>Agaricomycetes</taxon>
        <taxon>Agaricomycetidae</taxon>
        <taxon>Agaricales</taxon>
        <taxon>Agaricineae</taxon>
        <taxon>Strophariaceae</taxon>
        <taxon>Psilocybe</taxon>
    </lineage>
</organism>
<comment type="caution">
    <text evidence="1">The sequence shown here is derived from an EMBL/GenBank/DDBJ whole genome shotgun (WGS) entry which is preliminary data.</text>
</comment>